<sequence length="227" mass="25255">MTNKPLTIEVLEEFGQCDLTTLAAHIGRDESVVDAMLANYIRKGIVESVNGMYSLTEKTAPNSMNAKEITPNQAAPKAQSKVEVLRRLLSERGEMSSTELAKEAGFPVNNIGGLLGKDIEKGVIGMHKKDGRRFYYWAASVRLPVRHVELIKPEIEVGVSEPQPMKPVIESSDFITVPSSSALKRELQQLDQRLDVLQSERQQKASILDLIYELEDLLSVKAVNHDQ</sequence>
<proteinExistence type="predicted"/>
<evidence type="ECO:0000259" key="2">
    <source>
        <dbReference type="Pfam" id="PF09012"/>
    </source>
</evidence>
<dbReference type="HOGENOM" id="CLU_1234610_0_0_6"/>
<feature type="coiled-coil region" evidence="1">
    <location>
        <begin position="180"/>
        <end position="207"/>
    </location>
</feature>
<dbReference type="AlphaFoldDB" id="A0A077NQT3"/>
<dbReference type="InterPro" id="IPR036390">
    <property type="entry name" value="WH_DNA-bd_sf"/>
</dbReference>
<dbReference type="SUPFAM" id="SSF46785">
    <property type="entry name" value="Winged helix' DNA-binding domain"/>
    <property type="match status" value="1"/>
</dbReference>
<reference evidence="3" key="1">
    <citation type="submission" date="2013-07" db="EMBL/GenBank/DDBJ databases">
        <title>Sub-species coevolution in mutualistic symbiosis.</title>
        <authorList>
            <person name="Murfin K."/>
            <person name="Klassen J."/>
            <person name="Lee M."/>
            <person name="Forst S."/>
            <person name="Stock P."/>
            <person name="Goodrich-Blair H."/>
        </authorList>
    </citation>
    <scope>NUCLEOTIDE SEQUENCE [LARGE SCALE GENOMIC DNA]</scope>
    <source>
        <strain evidence="3">Feltiae Moldova</strain>
    </source>
</reference>
<protein>
    <recommendedName>
        <fullName evidence="2">Transcriptional regulator HTH-type FeoC domain-containing protein</fullName>
    </recommendedName>
</protein>
<dbReference type="RefSeq" id="WP_038223578.1">
    <property type="nucleotide sequence ID" value="NZ_CAWLWD010000155.1"/>
</dbReference>
<evidence type="ECO:0000256" key="1">
    <source>
        <dbReference type="SAM" id="Coils"/>
    </source>
</evidence>
<accession>A0A077NQT3</accession>
<keyword evidence="1" id="KW-0175">Coiled coil</keyword>
<organism evidence="3 4">
    <name type="scientific">Xenorhabdus bovienii str. feltiae Moldova</name>
    <dbReference type="NCBI Taxonomy" id="1398200"/>
    <lineage>
        <taxon>Bacteria</taxon>
        <taxon>Pseudomonadati</taxon>
        <taxon>Pseudomonadota</taxon>
        <taxon>Gammaproteobacteria</taxon>
        <taxon>Enterobacterales</taxon>
        <taxon>Morganellaceae</taxon>
        <taxon>Xenorhabdus</taxon>
    </lineage>
</organism>
<dbReference type="Proteomes" id="UP000028487">
    <property type="component" value="Unassembled WGS sequence"/>
</dbReference>
<feature type="domain" description="Transcriptional regulator HTH-type FeoC" evidence="2">
    <location>
        <begin position="11"/>
        <end position="49"/>
    </location>
</feature>
<dbReference type="EMBL" id="CBSV010000085">
    <property type="protein sequence ID" value="CDH00738.1"/>
    <property type="molecule type" value="Genomic_DNA"/>
</dbReference>
<comment type="caution">
    <text evidence="3">The sequence shown here is derived from an EMBL/GenBank/DDBJ whole genome shotgun (WGS) entry which is preliminary data.</text>
</comment>
<dbReference type="Pfam" id="PF09012">
    <property type="entry name" value="FeoC"/>
    <property type="match status" value="1"/>
</dbReference>
<name>A0A077NQT3_XENBV</name>
<evidence type="ECO:0000313" key="3">
    <source>
        <dbReference type="EMBL" id="CDH00738.1"/>
    </source>
</evidence>
<dbReference type="InterPro" id="IPR015102">
    <property type="entry name" value="Tscrpt_reg_HTH_FeoC"/>
</dbReference>
<gene>
    <name evidence="3" type="ORF">XBFM1_1750002</name>
</gene>
<evidence type="ECO:0000313" key="4">
    <source>
        <dbReference type="Proteomes" id="UP000028487"/>
    </source>
</evidence>